<name>A0A1N6UV38_9BACT</name>
<dbReference type="Gene3D" id="3.20.20.140">
    <property type="entry name" value="Metal-dependent hydrolases"/>
    <property type="match status" value="1"/>
</dbReference>
<evidence type="ECO:0000259" key="1">
    <source>
        <dbReference type="Pfam" id="PF01979"/>
    </source>
</evidence>
<organism evidence="2 3">
    <name type="scientific">Pontibacter lucknowensis</name>
    <dbReference type="NCBI Taxonomy" id="1077936"/>
    <lineage>
        <taxon>Bacteria</taxon>
        <taxon>Pseudomonadati</taxon>
        <taxon>Bacteroidota</taxon>
        <taxon>Cytophagia</taxon>
        <taxon>Cytophagales</taxon>
        <taxon>Hymenobacteraceae</taxon>
        <taxon>Pontibacter</taxon>
    </lineage>
</organism>
<feature type="domain" description="Amidohydrolase-related" evidence="1">
    <location>
        <begin position="111"/>
        <end position="447"/>
    </location>
</feature>
<dbReference type="PANTHER" id="PTHR43794:SF5">
    <property type="entry name" value="CHLOROHYDROLASE FAMILY PROTEIN"/>
    <property type="match status" value="1"/>
</dbReference>
<dbReference type="EMBL" id="FTNM01000001">
    <property type="protein sequence ID" value="SIQ69478.1"/>
    <property type="molecule type" value="Genomic_DNA"/>
</dbReference>
<protein>
    <submittedName>
        <fullName evidence="2">Cytosine/adenosine deaminase</fullName>
    </submittedName>
</protein>
<dbReference type="SUPFAM" id="SSF51556">
    <property type="entry name" value="Metallo-dependent hydrolases"/>
    <property type="match status" value="1"/>
</dbReference>
<dbReference type="InterPro" id="IPR006680">
    <property type="entry name" value="Amidohydro-rel"/>
</dbReference>
<proteinExistence type="predicted"/>
<dbReference type="InterPro" id="IPR011059">
    <property type="entry name" value="Metal-dep_hydrolase_composite"/>
</dbReference>
<dbReference type="InterPro" id="IPR032466">
    <property type="entry name" value="Metal_Hydrolase"/>
</dbReference>
<dbReference type="SUPFAM" id="SSF51338">
    <property type="entry name" value="Composite domain of metallo-dependent hydrolases"/>
    <property type="match status" value="1"/>
</dbReference>
<gene>
    <name evidence="2" type="ORF">SAMN05421545_1094</name>
</gene>
<evidence type="ECO:0000313" key="2">
    <source>
        <dbReference type="EMBL" id="SIQ69478.1"/>
    </source>
</evidence>
<dbReference type="Proteomes" id="UP000185924">
    <property type="component" value="Unassembled WGS sequence"/>
</dbReference>
<accession>A0A1N6UV38</accession>
<dbReference type="PANTHER" id="PTHR43794">
    <property type="entry name" value="AMINOHYDROLASE SSNA-RELATED"/>
    <property type="match status" value="1"/>
</dbReference>
<dbReference type="GO" id="GO:0016810">
    <property type="term" value="F:hydrolase activity, acting on carbon-nitrogen (but not peptide) bonds"/>
    <property type="evidence" value="ECO:0007669"/>
    <property type="project" value="InterPro"/>
</dbReference>
<dbReference type="InterPro" id="IPR006311">
    <property type="entry name" value="TAT_signal"/>
</dbReference>
<dbReference type="Gene3D" id="2.30.40.10">
    <property type="entry name" value="Urease, subunit C, domain 1"/>
    <property type="match status" value="1"/>
</dbReference>
<dbReference type="PROSITE" id="PS51318">
    <property type="entry name" value="TAT"/>
    <property type="match status" value="1"/>
</dbReference>
<sequence>MSKQSDQNNQNQRYLSRRSFLSKSVLLGAAAGVAGYTGAFADAISAPLQKQDQSLPPQGHYLIKNAYVLTMDAKLGDLPQGDVLVQNGEIKQVGQQLSANGAEVIQGEGMIVMPGLVETHWHLWTSLLRSMAGDREGRGYFDITRTVGQHYTPESIYAATRLGIAEAIHSGISTLHDWSHNARGPAFAEASLQALREAGIRGRYSLGVPAGKGGLVDLQLLERLKQDWPRLASDILHLGLAWPGINDRKEQGIRELKLAQQLGIPVSVHASKAGVISGLMQEDLLVKGMQLIHCKDATLSEIQGIAKAGAVASLSPFSELRIGYGIPPVKELLDAGVTIGISTDTTTLTGNADLFAVLKILLNLANALNRSEFALSAKRTLEIGTIEGARSLGFSDHIGSLTPGKRADLIMLSTNALNMGYVTESYQLIVEAAQPANVHTVMVDGRILKRNYTLTHLNKDKILAEAKNEFEKIMKKSGW</sequence>
<dbReference type="OrthoDB" id="9797498at2"/>
<keyword evidence="3" id="KW-1185">Reference proteome</keyword>
<dbReference type="STRING" id="1077936.SAMN05421545_1094"/>
<evidence type="ECO:0000313" key="3">
    <source>
        <dbReference type="Proteomes" id="UP000185924"/>
    </source>
</evidence>
<reference evidence="3" key="1">
    <citation type="submission" date="2017-01" db="EMBL/GenBank/DDBJ databases">
        <authorList>
            <person name="Varghese N."/>
            <person name="Submissions S."/>
        </authorList>
    </citation>
    <scope>NUCLEOTIDE SEQUENCE [LARGE SCALE GENOMIC DNA]</scope>
    <source>
        <strain evidence="3">DM9</strain>
    </source>
</reference>
<dbReference type="AlphaFoldDB" id="A0A1N6UV38"/>
<dbReference type="RefSeq" id="WP_083674077.1">
    <property type="nucleotide sequence ID" value="NZ_FTNM01000001.1"/>
</dbReference>
<dbReference type="Pfam" id="PF01979">
    <property type="entry name" value="Amidohydro_1"/>
    <property type="match status" value="1"/>
</dbReference>
<dbReference type="InterPro" id="IPR050287">
    <property type="entry name" value="MTA/SAH_deaminase"/>
</dbReference>